<evidence type="ECO:0000256" key="7">
    <source>
        <dbReference type="ARBA" id="ARBA00023163"/>
    </source>
</evidence>
<dbReference type="Gene3D" id="3.40.50.1980">
    <property type="entry name" value="Nitrogenase molybdenum iron protein domain"/>
    <property type="match status" value="2"/>
</dbReference>
<evidence type="ECO:0000259" key="9">
    <source>
        <dbReference type="PROSITE" id="PS50983"/>
    </source>
</evidence>
<dbReference type="InterPro" id="IPR051313">
    <property type="entry name" value="Bact_iron-sidero_bind"/>
</dbReference>
<organism evidence="10 11">
    <name type="scientific">Cohnella cellulosilytica</name>
    <dbReference type="NCBI Taxonomy" id="986710"/>
    <lineage>
        <taxon>Bacteria</taxon>
        <taxon>Bacillati</taxon>
        <taxon>Bacillota</taxon>
        <taxon>Bacilli</taxon>
        <taxon>Bacillales</taxon>
        <taxon>Paenibacillaceae</taxon>
        <taxon>Cohnella</taxon>
    </lineage>
</organism>
<evidence type="ECO:0000313" key="11">
    <source>
        <dbReference type="Proteomes" id="UP001596378"/>
    </source>
</evidence>
<dbReference type="PROSITE" id="PS00041">
    <property type="entry name" value="HTH_ARAC_FAMILY_1"/>
    <property type="match status" value="1"/>
</dbReference>
<keyword evidence="6" id="KW-0238">DNA-binding</keyword>
<keyword evidence="11" id="KW-1185">Reference proteome</keyword>
<keyword evidence="5" id="KW-0805">Transcription regulation</keyword>
<comment type="caution">
    <text evidence="10">The sequence shown here is derived from an EMBL/GenBank/DDBJ whole genome shotgun (WGS) entry which is preliminary data.</text>
</comment>
<dbReference type="SUPFAM" id="SSF51215">
    <property type="entry name" value="Regulatory protein AraC"/>
    <property type="match status" value="1"/>
</dbReference>
<evidence type="ECO:0000259" key="8">
    <source>
        <dbReference type="PROSITE" id="PS01124"/>
    </source>
</evidence>
<evidence type="ECO:0000256" key="2">
    <source>
        <dbReference type="ARBA" id="ARBA00008814"/>
    </source>
</evidence>
<dbReference type="InterPro" id="IPR003313">
    <property type="entry name" value="AraC-bd"/>
</dbReference>
<dbReference type="InterPro" id="IPR018062">
    <property type="entry name" value="HTH_AraC-typ_CS"/>
</dbReference>
<dbReference type="SUPFAM" id="SSF46689">
    <property type="entry name" value="Homeodomain-like"/>
    <property type="match status" value="2"/>
</dbReference>
<dbReference type="InterPro" id="IPR009057">
    <property type="entry name" value="Homeodomain-like_sf"/>
</dbReference>
<evidence type="ECO:0000256" key="4">
    <source>
        <dbReference type="ARBA" id="ARBA00022729"/>
    </source>
</evidence>
<feature type="domain" description="Fe/B12 periplasmic-binding" evidence="9">
    <location>
        <begin position="278"/>
        <end position="539"/>
    </location>
</feature>
<name>A0ABW2FGP1_9BACL</name>
<comment type="subcellular location">
    <subcellularLocation>
        <location evidence="1">Cell envelope</location>
    </subcellularLocation>
</comment>
<feature type="domain" description="HTH araC/xylS-type" evidence="8">
    <location>
        <begin position="171"/>
        <end position="272"/>
    </location>
</feature>
<dbReference type="InterPro" id="IPR014710">
    <property type="entry name" value="RmlC-like_jellyroll"/>
</dbReference>
<dbReference type="SMART" id="SM00342">
    <property type="entry name" value="HTH_ARAC"/>
    <property type="match status" value="1"/>
</dbReference>
<dbReference type="SUPFAM" id="SSF53807">
    <property type="entry name" value="Helical backbone' metal receptor"/>
    <property type="match status" value="1"/>
</dbReference>
<dbReference type="PROSITE" id="PS50983">
    <property type="entry name" value="FE_B12_PBP"/>
    <property type="match status" value="1"/>
</dbReference>
<dbReference type="Gene3D" id="2.60.120.10">
    <property type="entry name" value="Jelly Rolls"/>
    <property type="match status" value="1"/>
</dbReference>
<dbReference type="PANTHER" id="PTHR30532">
    <property type="entry name" value="IRON III DICITRATE-BINDING PERIPLASMIC PROTEIN"/>
    <property type="match status" value="1"/>
</dbReference>
<dbReference type="Pfam" id="PF01497">
    <property type="entry name" value="Peripla_BP_2"/>
    <property type="match status" value="1"/>
</dbReference>
<dbReference type="Proteomes" id="UP001596378">
    <property type="component" value="Unassembled WGS sequence"/>
</dbReference>
<dbReference type="PANTHER" id="PTHR30532:SF26">
    <property type="entry name" value="IRON(3+)-HYDROXAMATE-BINDING PROTEIN FHUD"/>
    <property type="match status" value="1"/>
</dbReference>
<comment type="similarity">
    <text evidence="2">Belongs to the bacterial solute-binding protein 8 family.</text>
</comment>
<dbReference type="InterPro" id="IPR037923">
    <property type="entry name" value="HTH-like"/>
</dbReference>
<proteinExistence type="inferred from homology"/>
<protein>
    <submittedName>
        <fullName evidence="10">Helix-turn-helix domain-containing protein</fullName>
    </submittedName>
</protein>
<dbReference type="PROSITE" id="PS01124">
    <property type="entry name" value="HTH_ARAC_FAMILY_2"/>
    <property type="match status" value="1"/>
</dbReference>
<evidence type="ECO:0000256" key="3">
    <source>
        <dbReference type="ARBA" id="ARBA00022448"/>
    </source>
</evidence>
<dbReference type="Pfam" id="PF02311">
    <property type="entry name" value="AraC_binding"/>
    <property type="match status" value="1"/>
</dbReference>
<dbReference type="InterPro" id="IPR018060">
    <property type="entry name" value="HTH_AraC"/>
</dbReference>
<keyword evidence="7" id="KW-0804">Transcription</keyword>
<evidence type="ECO:0000256" key="1">
    <source>
        <dbReference type="ARBA" id="ARBA00004196"/>
    </source>
</evidence>
<evidence type="ECO:0000256" key="5">
    <source>
        <dbReference type="ARBA" id="ARBA00023015"/>
    </source>
</evidence>
<dbReference type="InterPro" id="IPR002491">
    <property type="entry name" value="ABC_transptr_periplasmic_BD"/>
</dbReference>
<gene>
    <name evidence="10" type="ORF">ACFQMJ_27590</name>
</gene>
<sequence>MSCLSLPFRTSLFTLSDIVEIRCEAAAKANRLHAPEQVFVAVKQGAGSAVIDGRRRRLVRGSCFLLPPDTLFDVSADEGPELKLMWLVYRVVSVTGSPSNEENEAAPLVVPYEELDAQPFGRIADRLDELYRHRGETEELAHFRQHIRFQELLYELCQESASSGGRHQSREAVRRSIDGLHQLDVSDISVEALARQANIGARQYSHLFKQLTGTSPVDYMTELKLNRAKEQLMTSADSLQQIAQSAGFKDVYYFSRRFKQIVGQTPKQYVRHARKGLRIVALYYANVLLSAGVKPVAANLTWWGGSTFLKEMEEGIVDIGCEPSIEAVTKLEPDLILMNDANLADYPAMSKIAPTLLLPYEGRRSIFDDVRLIGRLINRPRAADELESRFERRAAEIRQRLAGIVNRASTAAIVRFDHQGRQFSVFGDNYGRGGWPIYRGLRLGVPEAVQRQAINSGLQILQDLPLEELPVYAGSADFLFVADEGEGIRYVQDHPVWRSLPAVAQGRAHVLSQADISFFDPISIEGQLELLARLLTERKPAS</sequence>
<dbReference type="RefSeq" id="WP_378044577.1">
    <property type="nucleotide sequence ID" value="NZ_JBHMDN010000005.1"/>
</dbReference>
<dbReference type="Pfam" id="PF12833">
    <property type="entry name" value="HTH_18"/>
    <property type="match status" value="1"/>
</dbReference>
<evidence type="ECO:0000256" key="6">
    <source>
        <dbReference type="ARBA" id="ARBA00023125"/>
    </source>
</evidence>
<accession>A0ABW2FGP1</accession>
<dbReference type="Gene3D" id="1.10.10.60">
    <property type="entry name" value="Homeodomain-like"/>
    <property type="match status" value="2"/>
</dbReference>
<reference evidence="11" key="1">
    <citation type="journal article" date="2019" name="Int. J. Syst. Evol. Microbiol.">
        <title>The Global Catalogue of Microorganisms (GCM) 10K type strain sequencing project: providing services to taxonomists for standard genome sequencing and annotation.</title>
        <authorList>
            <consortium name="The Broad Institute Genomics Platform"/>
            <consortium name="The Broad Institute Genome Sequencing Center for Infectious Disease"/>
            <person name="Wu L."/>
            <person name="Ma J."/>
        </authorList>
    </citation>
    <scope>NUCLEOTIDE SEQUENCE [LARGE SCALE GENOMIC DNA]</scope>
    <source>
        <strain evidence="11">KCTC 12907</strain>
    </source>
</reference>
<keyword evidence="3" id="KW-0813">Transport</keyword>
<keyword evidence="4" id="KW-0732">Signal</keyword>
<evidence type="ECO:0000313" key="10">
    <source>
        <dbReference type="EMBL" id="MFC7152315.1"/>
    </source>
</evidence>
<dbReference type="EMBL" id="JBHTAI010000022">
    <property type="protein sequence ID" value="MFC7152315.1"/>
    <property type="molecule type" value="Genomic_DNA"/>
</dbReference>